<protein>
    <submittedName>
        <fullName evidence="1">Uncharacterized protein</fullName>
    </submittedName>
</protein>
<sequence>MLAADLDKVGSFALAEAASAAPSVCVACHGAPMIHTANKSRLAATTPSAVGIPHDREECARCRPAIAFLEFQRRQNPAQITNRIHRCHAKVALDTDQ</sequence>
<evidence type="ECO:0000313" key="2">
    <source>
        <dbReference type="Proteomes" id="UP000545493"/>
    </source>
</evidence>
<name>A0A7X5UP50_9PSEU</name>
<keyword evidence="2" id="KW-1185">Reference proteome</keyword>
<gene>
    <name evidence="1" type="ORF">FHU38_001547</name>
</gene>
<dbReference type="EMBL" id="JAAOYM010000001">
    <property type="protein sequence ID" value="NIJ11203.1"/>
    <property type="molecule type" value="Genomic_DNA"/>
</dbReference>
<dbReference type="AlphaFoldDB" id="A0A7X5UP50"/>
<accession>A0A7X5UP50</accession>
<organism evidence="1 2">
    <name type="scientific">Saccharomonospora amisosensis</name>
    <dbReference type="NCBI Taxonomy" id="1128677"/>
    <lineage>
        <taxon>Bacteria</taxon>
        <taxon>Bacillati</taxon>
        <taxon>Actinomycetota</taxon>
        <taxon>Actinomycetes</taxon>
        <taxon>Pseudonocardiales</taxon>
        <taxon>Pseudonocardiaceae</taxon>
        <taxon>Saccharomonospora</taxon>
    </lineage>
</organism>
<dbReference type="Proteomes" id="UP000545493">
    <property type="component" value="Unassembled WGS sequence"/>
</dbReference>
<proteinExistence type="predicted"/>
<evidence type="ECO:0000313" key="1">
    <source>
        <dbReference type="EMBL" id="NIJ11203.1"/>
    </source>
</evidence>
<reference evidence="1 2" key="1">
    <citation type="submission" date="2020-03" db="EMBL/GenBank/DDBJ databases">
        <title>Sequencing the genomes of 1000 actinobacteria strains.</title>
        <authorList>
            <person name="Klenk H.-P."/>
        </authorList>
    </citation>
    <scope>NUCLEOTIDE SEQUENCE [LARGE SCALE GENOMIC DNA]</scope>
    <source>
        <strain evidence="1 2">DSM 45685</strain>
    </source>
</reference>
<comment type="caution">
    <text evidence="1">The sequence shown here is derived from an EMBL/GenBank/DDBJ whole genome shotgun (WGS) entry which is preliminary data.</text>
</comment>